<reference evidence="1 2" key="1">
    <citation type="submission" date="2018-09" db="EMBL/GenBank/DDBJ databases">
        <title>Draft genome sequence of Rhodopseudomonas palustris 2.1.18.</title>
        <authorList>
            <person name="Robertson S.L."/>
            <person name="Meyer T.E."/>
            <person name="Kyndt J.A."/>
        </authorList>
    </citation>
    <scope>NUCLEOTIDE SEQUENCE [LARGE SCALE GENOMIC DNA]</scope>
    <source>
        <strain evidence="1 2">2.1.18</strain>
    </source>
</reference>
<dbReference type="AlphaFoldDB" id="A0A418V177"/>
<organism evidence="1 2">
    <name type="scientific">Rhodopseudomonas palustris</name>
    <dbReference type="NCBI Taxonomy" id="1076"/>
    <lineage>
        <taxon>Bacteria</taxon>
        <taxon>Pseudomonadati</taxon>
        <taxon>Pseudomonadota</taxon>
        <taxon>Alphaproteobacteria</taxon>
        <taxon>Hyphomicrobiales</taxon>
        <taxon>Nitrobacteraceae</taxon>
        <taxon>Rhodopseudomonas</taxon>
    </lineage>
</organism>
<comment type="caution">
    <text evidence="1">The sequence shown here is derived from an EMBL/GenBank/DDBJ whole genome shotgun (WGS) entry which is preliminary data.</text>
</comment>
<dbReference type="EMBL" id="QYYD01000022">
    <property type="protein sequence ID" value="RJF69596.1"/>
    <property type="molecule type" value="Genomic_DNA"/>
</dbReference>
<sequence length="236" mass="26632">MLAEETAHLGSDEAYLSWTRKKRVAEQDARHADELVASLEVEVEAARRAEERSAFTARFAAAAAQNEKVVELYRTVLPRAWEMIADVLRQAALAQIETDAVLRAMPADFEPDQWIGDPDRTVRCRPAISEATISEEVVDLWVDRETGGVFADQETPPRSRTAHKRPFRRIAYQPFRPASDAAPFFRDLIFPRLGNTGGHLFDGRELRSARDVLAELAKPMVLEEITLRPLTKIEPI</sequence>
<evidence type="ECO:0000313" key="2">
    <source>
        <dbReference type="Proteomes" id="UP000285523"/>
    </source>
</evidence>
<name>A0A418V177_RHOPL</name>
<accession>A0A418V177</accession>
<protein>
    <submittedName>
        <fullName evidence="1">Uncharacterized protein</fullName>
    </submittedName>
</protein>
<evidence type="ECO:0000313" key="1">
    <source>
        <dbReference type="EMBL" id="RJF69596.1"/>
    </source>
</evidence>
<dbReference type="Proteomes" id="UP000285523">
    <property type="component" value="Unassembled WGS sequence"/>
</dbReference>
<gene>
    <name evidence="1" type="ORF">D4Q52_19770</name>
</gene>
<proteinExistence type="predicted"/>